<dbReference type="PANTHER" id="PTHR11839:SF18">
    <property type="entry name" value="NUDIX HYDROLASE DOMAIN-CONTAINING PROTEIN"/>
    <property type="match status" value="1"/>
</dbReference>
<dbReference type="PRINTS" id="PR00502">
    <property type="entry name" value="NUDIXFAMILY"/>
</dbReference>
<name>A0ABV1H166_9FIRM</name>
<dbReference type="InterPro" id="IPR000086">
    <property type="entry name" value="NUDIX_hydrolase_dom"/>
</dbReference>
<evidence type="ECO:0000256" key="2">
    <source>
        <dbReference type="ARBA" id="ARBA00022801"/>
    </source>
</evidence>
<evidence type="ECO:0000313" key="5">
    <source>
        <dbReference type="EMBL" id="MEQ2553437.1"/>
    </source>
</evidence>
<dbReference type="PROSITE" id="PS00893">
    <property type="entry name" value="NUDIX_BOX"/>
    <property type="match status" value="1"/>
</dbReference>
<evidence type="ECO:0000256" key="1">
    <source>
        <dbReference type="ARBA" id="ARBA00001946"/>
    </source>
</evidence>
<dbReference type="PANTHER" id="PTHR11839">
    <property type="entry name" value="UDP/ADP-SUGAR PYROPHOSPHATASE"/>
    <property type="match status" value="1"/>
</dbReference>
<dbReference type="InterPro" id="IPR020084">
    <property type="entry name" value="NUDIX_hydrolase_CS"/>
</dbReference>
<keyword evidence="6" id="KW-1185">Reference proteome</keyword>
<dbReference type="SUPFAM" id="SSF55811">
    <property type="entry name" value="Nudix"/>
    <property type="match status" value="1"/>
</dbReference>
<dbReference type="CDD" id="cd03424">
    <property type="entry name" value="NUDIX_ADPRase_Nudt5_UGPPase_Nudt14"/>
    <property type="match status" value="1"/>
</dbReference>
<dbReference type="Gene3D" id="3.90.79.10">
    <property type="entry name" value="Nucleoside Triphosphate Pyrophosphohydrolase"/>
    <property type="match status" value="1"/>
</dbReference>
<sequence>MRFDKIEKVHEGAFIDRYNVSYTTQDQRKKVYEIISRNKDLKTLEDLHNPHTDGVVIIMTDAGGEKILLNKEFRMAVGECVYNFPAGLIDSGETPKEAAARELREETGLEIVEIADQLYDSYSAIGFSNETNAVVIGTAAGTFAPSTSTMEEIQAGWYTKEEVKNLLKNKHFAARTQAYCYLWAMN</sequence>
<reference evidence="5" key="1">
    <citation type="submission" date="2024-03" db="EMBL/GenBank/DDBJ databases">
        <title>Human intestinal bacterial collection.</title>
        <authorList>
            <person name="Pauvert C."/>
            <person name="Hitch T.C.A."/>
            <person name="Clavel T."/>
        </authorList>
    </citation>
    <scope>NUCLEOTIDE SEQUENCE [LARGE SCALE GENOMIC DNA]</scope>
    <source>
        <strain evidence="5">CLA-AA-H89B</strain>
    </source>
</reference>
<organism evidence="5 6">
    <name type="scientific">Lachnospira intestinalis</name>
    <dbReference type="NCBI Taxonomy" id="3133158"/>
    <lineage>
        <taxon>Bacteria</taxon>
        <taxon>Bacillati</taxon>
        <taxon>Bacillota</taxon>
        <taxon>Clostridia</taxon>
        <taxon>Lachnospirales</taxon>
        <taxon>Lachnospiraceae</taxon>
        <taxon>Lachnospira</taxon>
    </lineage>
</organism>
<proteinExistence type="inferred from homology"/>
<feature type="domain" description="Nudix hydrolase" evidence="4">
    <location>
        <begin position="50"/>
        <end position="186"/>
    </location>
</feature>
<dbReference type="EC" id="3.6.-.-" evidence="5"/>
<evidence type="ECO:0000313" key="6">
    <source>
        <dbReference type="Proteomes" id="UP001546774"/>
    </source>
</evidence>
<evidence type="ECO:0000256" key="3">
    <source>
        <dbReference type="RuleBase" id="RU003476"/>
    </source>
</evidence>
<comment type="cofactor">
    <cofactor evidence="1">
        <name>Mg(2+)</name>
        <dbReference type="ChEBI" id="CHEBI:18420"/>
    </cofactor>
</comment>
<dbReference type="EMBL" id="JBBMFS010000001">
    <property type="protein sequence ID" value="MEQ2553437.1"/>
    <property type="molecule type" value="Genomic_DNA"/>
</dbReference>
<protein>
    <submittedName>
        <fullName evidence="5">NUDIX hydrolase</fullName>
        <ecNumber evidence="5">3.6.-.-</ecNumber>
    </submittedName>
</protein>
<dbReference type="Proteomes" id="UP001546774">
    <property type="component" value="Unassembled WGS sequence"/>
</dbReference>
<comment type="similarity">
    <text evidence="3">Belongs to the Nudix hydrolase family.</text>
</comment>
<gene>
    <name evidence="5" type="ORF">WMO37_00190</name>
</gene>
<dbReference type="GO" id="GO:0016787">
    <property type="term" value="F:hydrolase activity"/>
    <property type="evidence" value="ECO:0007669"/>
    <property type="project" value="UniProtKB-KW"/>
</dbReference>
<accession>A0ABV1H166</accession>
<dbReference type="InterPro" id="IPR020476">
    <property type="entry name" value="Nudix_hydrolase"/>
</dbReference>
<dbReference type="PROSITE" id="PS51462">
    <property type="entry name" value="NUDIX"/>
    <property type="match status" value="1"/>
</dbReference>
<dbReference type="InterPro" id="IPR015797">
    <property type="entry name" value="NUDIX_hydrolase-like_dom_sf"/>
</dbReference>
<comment type="caution">
    <text evidence="5">The sequence shown here is derived from an EMBL/GenBank/DDBJ whole genome shotgun (WGS) entry which is preliminary data.</text>
</comment>
<keyword evidence="2 3" id="KW-0378">Hydrolase</keyword>
<dbReference type="Pfam" id="PF00293">
    <property type="entry name" value="NUDIX"/>
    <property type="match status" value="1"/>
</dbReference>
<evidence type="ECO:0000259" key="4">
    <source>
        <dbReference type="PROSITE" id="PS51462"/>
    </source>
</evidence>